<dbReference type="RefSeq" id="WP_077118695.1">
    <property type="nucleotide sequence ID" value="NZ_MUKP01000001.1"/>
</dbReference>
<keyword evidence="1" id="KW-0472">Membrane</keyword>
<name>A0A1W0BNN9_9NOCA</name>
<evidence type="ECO:0000313" key="3">
    <source>
        <dbReference type="Proteomes" id="UP000188836"/>
    </source>
</evidence>
<protein>
    <recommendedName>
        <fullName evidence="4">Type II secretion system protein GspF domain-containing protein</fullName>
    </recommendedName>
</protein>
<dbReference type="EMBL" id="MUMY01000015">
    <property type="protein sequence ID" value="ONM47421.1"/>
    <property type="molecule type" value="Genomic_DNA"/>
</dbReference>
<accession>A0A1W0BNN9</accession>
<dbReference type="AlphaFoldDB" id="A0A1W0BNN9"/>
<keyword evidence="3" id="KW-1185">Reference proteome</keyword>
<evidence type="ECO:0000313" key="2">
    <source>
        <dbReference type="EMBL" id="ONM47421.1"/>
    </source>
</evidence>
<feature type="transmembrane region" description="Helical" evidence="1">
    <location>
        <begin position="44"/>
        <end position="77"/>
    </location>
</feature>
<keyword evidence="1" id="KW-1133">Transmembrane helix</keyword>
<dbReference type="PANTHER" id="PTHR35007">
    <property type="entry name" value="INTEGRAL MEMBRANE PROTEIN-RELATED"/>
    <property type="match status" value="1"/>
</dbReference>
<dbReference type="PANTHER" id="PTHR35007:SF4">
    <property type="entry name" value="CONSERVED TRANSMEMBRANE PROTEIN-RELATED"/>
    <property type="match status" value="1"/>
</dbReference>
<gene>
    <name evidence="2" type="ORF">B0T46_17795</name>
</gene>
<reference evidence="2 3" key="1">
    <citation type="journal article" date="2016" name="Antonie Van Leeuwenhoek">
        <title>Nocardia donostiensis sp. nov., isolated from human respiratory specimens.</title>
        <authorList>
            <person name="Ercibengoa M."/>
            <person name="Bell M."/>
            <person name="Marimon J.M."/>
            <person name="Humrighouse B."/>
            <person name="Klenk H.P."/>
            <person name="Potter G."/>
            <person name="Perez-Trallero E."/>
        </authorList>
    </citation>
    <scope>NUCLEOTIDE SEQUENCE [LARGE SCALE GENOMIC DNA]</scope>
    <source>
        <strain evidence="2 3">X1655</strain>
    </source>
</reference>
<evidence type="ECO:0000256" key="1">
    <source>
        <dbReference type="SAM" id="Phobius"/>
    </source>
</evidence>
<evidence type="ECO:0008006" key="4">
    <source>
        <dbReference type="Google" id="ProtNLM"/>
    </source>
</evidence>
<keyword evidence="1" id="KW-0812">Transmembrane</keyword>
<dbReference type="Proteomes" id="UP000188836">
    <property type="component" value="Unassembled WGS sequence"/>
</dbReference>
<feature type="transmembrane region" description="Helical" evidence="1">
    <location>
        <begin position="197"/>
        <end position="219"/>
    </location>
</feature>
<sequence length="264" mass="26862">MSPALVCAALALLAVPRGRQRRRFSELFATVCRPAARYGSAAVYRVGAGIGCAAAFLLGSGPLIAAVILAGTIGIRMRRAARDRSRRTECGQLLDALDAVIGELRVGAHPSAAAQVAAAEAAGVASRAFAVSSARSRLGGCGSDALRGHGWVIGAELGRIADAWRVAENHGLALAELLGAARTDLTARIRFRDRTEAALAGARATAAVLAGLPLLGIALGQLMGAAPLGVLFTSPAGNYLLPIGAGLACAGLLWSDAITRKVLI</sequence>
<comment type="caution">
    <text evidence="2">The sequence shown here is derived from an EMBL/GenBank/DDBJ whole genome shotgun (WGS) entry which is preliminary data.</text>
</comment>
<feature type="transmembrane region" description="Helical" evidence="1">
    <location>
        <begin position="239"/>
        <end position="258"/>
    </location>
</feature>
<organism evidence="2 3">
    <name type="scientific">Nocardia donostiensis</name>
    <dbReference type="NCBI Taxonomy" id="1538463"/>
    <lineage>
        <taxon>Bacteria</taxon>
        <taxon>Bacillati</taxon>
        <taxon>Actinomycetota</taxon>
        <taxon>Actinomycetes</taxon>
        <taxon>Mycobacteriales</taxon>
        <taxon>Nocardiaceae</taxon>
        <taxon>Nocardia</taxon>
    </lineage>
</organism>
<dbReference type="OrthoDB" id="3712305at2"/>
<dbReference type="STRING" id="1538463.B0T36_15250"/>
<proteinExistence type="predicted"/>